<protein>
    <submittedName>
        <fullName evidence="1">Uncharacterized protein</fullName>
    </submittedName>
</protein>
<organism evidence="1 2">
    <name type="scientific">Plasmodium yoelii yoelii</name>
    <dbReference type="NCBI Taxonomy" id="73239"/>
    <lineage>
        <taxon>Eukaryota</taxon>
        <taxon>Sar</taxon>
        <taxon>Alveolata</taxon>
        <taxon>Apicomplexa</taxon>
        <taxon>Aconoidasida</taxon>
        <taxon>Haemosporida</taxon>
        <taxon>Plasmodiidae</taxon>
        <taxon>Plasmodium</taxon>
        <taxon>Plasmodium (Vinckeia)</taxon>
    </lineage>
</organism>
<accession>Q7RSI4</accession>
<evidence type="ECO:0000313" key="2">
    <source>
        <dbReference type="Proteomes" id="UP000008553"/>
    </source>
</evidence>
<dbReference type="Proteomes" id="UP000008553">
    <property type="component" value="Unassembled WGS sequence"/>
</dbReference>
<dbReference type="PaxDb" id="73239-Q7RSI4"/>
<evidence type="ECO:0000313" key="1">
    <source>
        <dbReference type="EMBL" id="EAA15335.1"/>
    </source>
</evidence>
<gene>
    <name evidence="1" type="ORF">PY00373</name>
</gene>
<name>Q7RSI4_PLAYO</name>
<keyword evidence="2" id="KW-1185">Reference proteome</keyword>
<dbReference type="EMBL" id="AABL01000104">
    <property type="protein sequence ID" value="EAA15335.1"/>
    <property type="molecule type" value="Genomic_DNA"/>
</dbReference>
<sequence>MNIYYYISVI</sequence>
<dbReference type="InParanoid" id="Q7RSI4"/>
<comment type="caution">
    <text evidence="1">The sequence shown here is derived from an EMBL/GenBank/DDBJ whole genome shotgun (WGS) entry which is preliminary data.</text>
</comment>
<reference evidence="1 2" key="1">
    <citation type="journal article" date="2002" name="Nature">
        <title>Genome sequence and comparative analysis of the model rodent malaria parasite Plasmodium yoelii yoelii.</title>
        <authorList>
            <person name="Carlton J.M."/>
            <person name="Angiuoli S.V."/>
            <person name="Suh B.B."/>
            <person name="Kooij T.W."/>
            <person name="Pertea M."/>
            <person name="Silva J.C."/>
            <person name="Ermolaeva M.D."/>
            <person name="Allen J.E."/>
            <person name="Selengut J.D."/>
            <person name="Koo H.L."/>
            <person name="Peterson J.D."/>
            <person name="Pop M."/>
            <person name="Kosack D.S."/>
            <person name="Shumway M.F."/>
            <person name="Bidwell S.L."/>
            <person name="Shallom S.J."/>
            <person name="van Aken S.E."/>
            <person name="Riedmuller S.B."/>
            <person name="Feldblyum T.V."/>
            <person name="Cho J.K."/>
            <person name="Quackenbush J."/>
            <person name="Sedegah M."/>
            <person name="Shoaibi A."/>
            <person name="Cummings L.M."/>
            <person name="Florens L."/>
            <person name="Yates J.R."/>
            <person name="Raine J.D."/>
            <person name="Sinden R.E."/>
            <person name="Harris M.A."/>
            <person name="Cunningham D.A."/>
            <person name="Preiser P.R."/>
            <person name="Bergman L.W."/>
            <person name="Vaidya A.B."/>
            <person name="van Lin L.H."/>
            <person name="Janse C.J."/>
            <person name="Waters A.P."/>
            <person name="Smith H.O."/>
            <person name="White O.R."/>
            <person name="Salzberg S.L."/>
            <person name="Venter J.C."/>
            <person name="Fraser C.M."/>
            <person name="Hoffman S.L."/>
            <person name="Gardner M.J."/>
            <person name="Carucci D.J."/>
        </authorList>
    </citation>
    <scope>NUCLEOTIDE SEQUENCE [LARGE SCALE GENOMIC DNA]</scope>
    <source>
        <strain evidence="1 2">17XNL</strain>
    </source>
</reference>
<proteinExistence type="predicted"/>